<name>A0ABU4LCU9_9ACTN</name>
<dbReference type="NCBIfam" id="TIGR01554">
    <property type="entry name" value="major_cap_HK97"/>
    <property type="match status" value="1"/>
</dbReference>
<reference evidence="4 5" key="1">
    <citation type="journal article" date="2023" name="Microb. Genom.">
        <title>Mesoterricola silvestris gen. nov., sp. nov., Mesoterricola sediminis sp. nov., Geothrix oryzae sp. nov., Geothrix edaphica sp. nov., Geothrix rubra sp. nov., and Geothrix limicola sp. nov., six novel members of Acidobacteriota isolated from soils.</title>
        <authorList>
            <person name="Weisberg A.J."/>
            <person name="Pearce E."/>
            <person name="Kramer C.G."/>
            <person name="Chang J.H."/>
            <person name="Clarke C.R."/>
        </authorList>
    </citation>
    <scope>NUCLEOTIDE SEQUENCE [LARGE SCALE GENOMIC DNA]</scope>
    <source>
        <strain evidence="4 5">NRRL_B-2795</strain>
    </source>
</reference>
<dbReference type="Gene3D" id="3.30.2400.10">
    <property type="entry name" value="Major capsid protein gp5"/>
    <property type="match status" value="1"/>
</dbReference>
<gene>
    <name evidence="4" type="ORF">PV517_32735</name>
</gene>
<dbReference type="InterPro" id="IPR054612">
    <property type="entry name" value="Phage_capsid-like_C"/>
</dbReference>
<dbReference type="Proteomes" id="UP001271723">
    <property type="component" value="Unassembled WGS sequence"/>
</dbReference>
<dbReference type="SUPFAM" id="SSF56563">
    <property type="entry name" value="Major capsid protein gp5"/>
    <property type="match status" value="1"/>
</dbReference>
<feature type="domain" description="Phage capsid-like C-terminal" evidence="3">
    <location>
        <begin position="151"/>
        <end position="415"/>
    </location>
</feature>
<protein>
    <submittedName>
        <fullName evidence="4">Phage major capsid protein</fullName>
    </submittedName>
</protein>
<evidence type="ECO:0000256" key="2">
    <source>
        <dbReference type="SAM" id="MobiDB-lite"/>
    </source>
</evidence>
<feature type="region of interest" description="Disordered" evidence="2">
    <location>
        <begin position="81"/>
        <end position="111"/>
    </location>
</feature>
<proteinExistence type="predicted"/>
<organism evidence="4 5">
    <name type="scientific">Streptomyces griseiscabiei</name>
    <dbReference type="NCBI Taxonomy" id="2993540"/>
    <lineage>
        <taxon>Bacteria</taxon>
        <taxon>Bacillati</taxon>
        <taxon>Actinomycetota</taxon>
        <taxon>Actinomycetes</taxon>
        <taxon>Kitasatosporales</taxon>
        <taxon>Streptomycetaceae</taxon>
        <taxon>Streptomyces</taxon>
    </lineage>
</organism>
<dbReference type="InterPro" id="IPR024455">
    <property type="entry name" value="Phage_capsid"/>
</dbReference>
<dbReference type="Gene3D" id="3.30.2320.10">
    <property type="entry name" value="hypothetical protein PF0899 domain"/>
    <property type="match status" value="1"/>
</dbReference>
<dbReference type="RefSeq" id="WP_086751845.1">
    <property type="nucleotide sequence ID" value="NZ_JAGJBZ010000003.1"/>
</dbReference>
<accession>A0ABU4LCU9</accession>
<comment type="caution">
    <text evidence="4">The sequence shown here is derived from an EMBL/GenBank/DDBJ whole genome shotgun (WGS) entry which is preliminary data.</text>
</comment>
<evidence type="ECO:0000313" key="4">
    <source>
        <dbReference type="EMBL" id="MDX2913423.1"/>
    </source>
</evidence>
<evidence type="ECO:0000256" key="1">
    <source>
        <dbReference type="ARBA" id="ARBA00004328"/>
    </source>
</evidence>
<keyword evidence="5" id="KW-1185">Reference proteome</keyword>
<evidence type="ECO:0000259" key="3">
    <source>
        <dbReference type="Pfam" id="PF05065"/>
    </source>
</evidence>
<sequence>MAADITKLKNQARLLLSETRVIADRATAEGRDFTREEAAVVEANIAKGRVLVDQIMEDRGETNADSMKAALNKLGHEIAGDGKGFSTLPGERGRPLSPSSKAGQHPRVKAAGGSDWGAKVVFAASEGGGYKGILASGAVPLTVPLDPEPIRQGVPVLALRQLIPTEPGPSRFGYLRQTVRTNNAAPVARGAVKPTSVYTWERIDDRTRTIAHLSEPIARQDLRDAPSLERVLDVEMRLGLELGLEAQIINGSGSGENMTGIANVSGSQTQAWDTDLLTTARKAKTKLEILSFLDGAAYVMHPNDWEAVELLANNEADYFLGGPVQTVEVSARRLWGLPVVSTTAQTAGVAHLVNFKLATELQVVEDVRLDWSENVYDPNALGEDSGASDFTRNMIRFRCEMDAGLKIFQPSAIVEIDLTA</sequence>
<dbReference type="EMBL" id="JARAVY010000015">
    <property type="protein sequence ID" value="MDX2913423.1"/>
    <property type="molecule type" value="Genomic_DNA"/>
</dbReference>
<comment type="subcellular location">
    <subcellularLocation>
        <location evidence="1">Virion</location>
    </subcellularLocation>
</comment>
<evidence type="ECO:0000313" key="5">
    <source>
        <dbReference type="Proteomes" id="UP001271723"/>
    </source>
</evidence>
<dbReference type="Pfam" id="PF05065">
    <property type="entry name" value="Phage_capsid"/>
    <property type="match status" value="1"/>
</dbReference>